<evidence type="ECO:0008006" key="3">
    <source>
        <dbReference type="Google" id="ProtNLM"/>
    </source>
</evidence>
<evidence type="ECO:0000313" key="2">
    <source>
        <dbReference type="Proteomes" id="UP000237608"/>
    </source>
</evidence>
<dbReference type="Pfam" id="PF07661">
    <property type="entry name" value="MORN_2"/>
    <property type="match status" value="2"/>
</dbReference>
<proteinExistence type="predicted"/>
<name>A0A2S7WEE3_9FLAO</name>
<protein>
    <recommendedName>
        <fullName evidence="3">Membrane-binding protein</fullName>
    </recommendedName>
</protein>
<organism evidence="1 2">
    <name type="scientific">Polaribacter gangjinensis</name>
    <dbReference type="NCBI Taxonomy" id="574710"/>
    <lineage>
        <taxon>Bacteria</taxon>
        <taxon>Pseudomonadati</taxon>
        <taxon>Bacteroidota</taxon>
        <taxon>Flavobacteriia</taxon>
        <taxon>Flavobacteriales</taxon>
        <taxon>Flavobacteriaceae</taxon>
    </lineage>
</organism>
<gene>
    <name evidence="1" type="ORF">BTO13_12455</name>
</gene>
<sequence length="150" mass="18387">MFQDLEQNNYHKLFINYLMKYFLTFSFFCLIFLTSPLQSQEIIWLDENLEKTSQEKADFYRIDEKLEGEIIYYYKKRTKFRKVFYSKGKLNGMFYEYYETGELKETGYYVNGLKEGVWKEFYKGGKIKSKGKYANDEKVGIWKMFYKNER</sequence>
<dbReference type="EMBL" id="MSCL01000001">
    <property type="protein sequence ID" value="PQJ75985.1"/>
    <property type="molecule type" value="Genomic_DNA"/>
</dbReference>
<dbReference type="Proteomes" id="UP000237608">
    <property type="component" value="Unassembled WGS sequence"/>
</dbReference>
<dbReference type="Gene3D" id="3.90.930.1">
    <property type="match status" value="1"/>
</dbReference>
<dbReference type="InterPro" id="IPR011652">
    <property type="entry name" value="MORN_2"/>
</dbReference>
<evidence type="ECO:0000313" key="1">
    <source>
        <dbReference type="EMBL" id="PQJ75985.1"/>
    </source>
</evidence>
<accession>A0A2S7WEE3</accession>
<dbReference type="AlphaFoldDB" id="A0A2S7WEE3"/>
<dbReference type="SUPFAM" id="SSF82185">
    <property type="entry name" value="Histone H3 K4-specific methyltransferase SET7/9 N-terminal domain"/>
    <property type="match status" value="1"/>
</dbReference>
<comment type="caution">
    <text evidence="1">The sequence shown here is derived from an EMBL/GenBank/DDBJ whole genome shotgun (WGS) entry which is preliminary data.</text>
</comment>
<reference evidence="1 2" key="1">
    <citation type="submission" date="2016-12" db="EMBL/GenBank/DDBJ databases">
        <title>Trade-off between light-utilization and light-protection in marine flavobacteria.</title>
        <authorList>
            <person name="Kumagai Y."/>
            <person name="Yoshizawa S."/>
            <person name="Kogure K."/>
            <person name="Iwasaki W."/>
        </authorList>
    </citation>
    <scope>NUCLEOTIDE SEQUENCE [LARGE SCALE GENOMIC DNA]</scope>
    <source>
        <strain evidence="1 2">KCTC 22729</strain>
    </source>
</reference>
<keyword evidence="2" id="KW-1185">Reference proteome</keyword>